<evidence type="ECO:0000313" key="2">
    <source>
        <dbReference type="EMBL" id="SVE12285.1"/>
    </source>
</evidence>
<gene>
    <name evidence="2" type="ORF">METZ01_LOCUS465139</name>
</gene>
<dbReference type="AlphaFoldDB" id="A0A383AYJ5"/>
<dbReference type="EMBL" id="UINC01195630">
    <property type="protein sequence ID" value="SVE12285.1"/>
    <property type="molecule type" value="Genomic_DNA"/>
</dbReference>
<feature type="non-terminal residue" evidence="2">
    <location>
        <position position="165"/>
    </location>
</feature>
<feature type="region of interest" description="Disordered" evidence="1">
    <location>
        <begin position="1"/>
        <end position="21"/>
    </location>
</feature>
<accession>A0A383AYJ5</accession>
<proteinExistence type="predicted"/>
<organism evidence="2">
    <name type="scientific">marine metagenome</name>
    <dbReference type="NCBI Taxonomy" id="408172"/>
    <lineage>
        <taxon>unclassified sequences</taxon>
        <taxon>metagenomes</taxon>
        <taxon>ecological metagenomes</taxon>
    </lineage>
</organism>
<reference evidence="2" key="1">
    <citation type="submission" date="2018-05" db="EMBL/GenBank/DDBJ databases">
        <authorList>
            <person name="Lanie J.A."/>
            <person name="Ng W.-L."/>
            <person name="Kazmierczak K.M."/>
            <person name="Andrzejewski T.M."/>
            <person name="Davidsen T.M."/>
            <person name="Wayne K.J."/>
            <person name="Tettelin H."/>
            <person name="Glass J.I."/>
            <person name="Rusch D."/>
            <person name="Podicherti R."/>
            <person name="Tsui H.-C.T."/>
            <person name="Winkler M.E."/>
        </authorList>
    </citation>
    <scope>NUCLEOTIDE SEQUENCE</scope>
</reference>
<evidence type="ECO:0008006" key="3">
    <source>
        <dbReference type="Google" id="ProtNLM"/>
    </source>
</evidence>
<evidence type="ECO:0000256" key="1">
    <source>
        <dbReference type="SAM" id="MobiDB-lite"/>
    </source>
</evidence>
<dbReference type="Gene3D" id="3.30.420.40">
    <property type="match status" value="1"/>
</dbReference>
<name>A0A383AYJ5_9ZZZZ</name>
<protein>
    <recommendedName>
        <fullName evidence="3">SHS2 domain-containing protein</fullName>
    </recommendedName>
</protein>
<feature type="compositionally biased region" description="Basic and acidic residues" evidence="1">
    <location>
        <begin position="1"/>
        <end position="10"/>
    </location>
</feature>
<sequence>MSVEEAKVEQEQVEQNQEPATPEIKSKEGILLVGMDLGCYKTSIAATNGVREHVHSIVGWPKDPVSRKLIGKDVVIGDEAYKHRLALETIRPFEKGALKFTEATEAGVPADKVARYKEAALELVKHTVRLCRPPKGTLVHGVIGAPATASILNKKQLIDACKGTF</sequence>